<evidence type="ECO:0000313" key="1">
    <source>
        <dbReference type="EMBL" id="TFK73308.1"/>
    </source>
</evidence>
<sequence length="506" mass="57287">MAYSLTTWLAVLSFLWLLSKVARKPRHPPYPPSPKTPWPIIGNALHVPRLRPWLTYRTWGKENDNKIFHLEALGQHIIVLNDIDDAIELMEKRSSLYSDRPHMPLLSLMGMDINAGLLPYGDVWRQHRKVYQQGFRKEIVGSYHPIINEKCTKFLQRMMAQPEGLKEHSEFYTASIILSIVYGHEFDSSDDPILVTTKRAIELSSPEFVSGSLLINSFPVLLNIPKWLPGGGFHDVAAESRKALHDMVEMPYEVVMSRMQSGDNKPSLLQDLLEKQRAKGTYDISVLKNVAGIAFAAGVETTETTLESLFLALAMYPEVQKKARAEILRVIGTTRLPAFEDRPALPYIEALCREVHRWRPAVPAGVPHATTHDDIYQGYFIPKGSLIFFNTWGMTQNQDIYPEPEVFKPERFLDADGSLNDDDRHVVFGFGRRLCPGRHLAIDVIWLTAARIIAAFELSNPRDPVTGQSIDLDVHQYTGDLFSHPPRYVCTIKPTGVAALLRSDVI</sequence>
<name>A0ACD3B5I9_9AGAR</name>
<reference evidence="1 2" key="1">
    <citation type="journal article" date="2019" name="Nat. Ecol. Evol.">
        <title>Megaphylogeny resolves global patterns of mushroom evolution.</title>
        <authorList>
            <person name="Varga T."/>
            <person name="Krizsan K."/>
            <person name="Foldi C."/>
            <person name="Dima B."/>
            <person name="Sanchez-Garcia M."/>
            <person name="Sanchez-Ramirez S."/>
            <person name="Szollosi G.J."/>
            <person name="Szarkandi J.G."/>
            <person name="Papp V."/>
            <person name="Albert L."/>
            <person name="Andreopoulos W."/>
            <person name="Angelini C."/>
            <person name="Antonin V."/>
            <person name="Barry K.W."/>
            <person name="Bougher N.L."/>
            <person name="Buchanan P."/>
            <person name="Buyck B."/>
            <person name="Bense V."/>
            <person name="Catcheside P."/>
            <person name="Chovatia M."/>
            <person name="Cooper J."/>
            <person name="Damon W."/>
            <person name="Desjardin D."/>
            <person name="Finy P."/>
            <person name="Geml J."/>
            <person name="Haridas S."/>
            <person name="Hughes K."/>
            <person name="Justo A."/>
            <person name="Karasinski D."/>
            <person name="Kautmanova I."/>
            <person name="Kiss B."/>
            <person name="Kocsube S."/>
            <person name="Kotiranta H."/>
            <person name="LaButti K.M."/>
            <person name="Lechner B.E."/>
            <person name="Liimatainen K."/>
            <person name="Lipzen A."/>
            <person name="Lukacs Z."/>
            <person name="Mihaltcheva S."/>
            <person name="Morgado L.N."/>
            <person name="Niskanen T."/>
            <person name="Noordeloos M.E."/>
            <person name="Ohm R.A."/>
            <person name="Ortiz-Santana B."/>
            <person name="Ovrebo C."/>
            <person name="Racz N."/>
            <person name="Riley R."/>
            <person name="Savchenko A."/>
            <person name="Shiryaev A."/>
            <person name="Soop K."/>
            <person name="Spirin V."/>
            <person name="Szebenyi C."/>
            <person name="Tomsovsky M."/>
            <person name="Tulloss R.E."/>
            <person name="Uehling J."/>
            <person name="Grigoriev I.V."/>
            <person name="Vagvolgyi C."/>
            <person name="Papp T."/>
            <person name="Martin F.M."/>
            <person name="Miettinen O."/>
            <person name="Hibbett D.S."/>
            <person name="Nagy L.G."/>
        </authorList>
    </citation>
    <scope>NUCLEOTIDE SEQUENCE [LARGE SCALE GENOMIC DNA]</scope>
    <source>
        <strain evidence="1 2">NL-1719</strain>
    </source>
</reference>
<organism evidence="1 2">
    <name type="scientific">Pluteus cervinus</name>
    <dbReference type="NCBI Taxonomy" id="181527"/>
    <lineage>
        <taxon>Eukaryota</taxon>
        <taxon>Fungi</taxon>
        <taxon>Dikarya</taxon>
        <taxon>Basidiomycota</taxon>
        <taxon>Agaricomycotina</taxon>
        <taxon>Agaricomycetes</taxon>
        <taxon>Agaricomycetidae</taxon>
        <taxon>Agaricales</taxon>
        <taxon>Pluteineae</taxon>
        <taxon>Pluteaceae</taxon>
        <taxon>Pluteus</taxon>
    </lineage>
</organism>
<dbReference type="EMBL" id="ML208277">
    <property type="protein sequence ID" value="TFK73308.1"/>
    <property type="molecule type" value="Genomic_DNA"/>
</dbReference>
<proteinExistence type="predicted"/>
<evidence type="ECO:0000313" key="2">
    <source>
        <dbReference type="Proteomes" id="UP000308600"/>
    </source>
</evidence>
<keyword evidence="2" id="KW-1185">Reference proteome</keyword>
<protein>
    <submittedName>
        <fullName evidence="1">Cytochrome P450</fullName>
    </submittedName>
</protein>
<dbReference type="Proteomes" id="UP000308600">
    <property type="component" value="Unassembled WGS sequence"/>
</dbReference>
<accession>A0ACD3B5I9</accession>
<gene>
    <name evidence="1" type="ORF">BDN72DRAFT_216365</name>
</gene>